<name>A2FAJ3_TRIV3</name>
<evidence type="ECO:0000313" key="3">
    <source>
        <dbReference type="Proteomes" id="UP000001542"/>
    </source>
</evidence>
<proteinExistence type="predicted"/>
<dbReference type="VEuPathDB" id="TrichDB:TVAG_415100"/>
<reference evidence="2" key="1">
    <citation type="submission" date="2006-10" db="EMBL/GenBank/DDBJ databases">
        <authorList>
            <person name="Amadeo P."/>
            <person name="Zhao Q."/>
            <person name="Wortman J."/>
            <person name="Fraser-Liggett C."/>
            <person name="Carlton J."/>
        </authorList>
    </citation>
    <scope>NUCLEOTIDE SEQUENCE</scope>
    <source>
        <strain evidence="2">G3</strain>
    </source>
</reference>
<protein>
    <recommendedName>
        <fullName evidence="1">DUF3447 domain-containing protein</fullName>
    </recommendedName>
</protein>
<dbReference type="EMBL" id="DS113689">
    <property type="protein sequence ID" value="EAX98086.1"/>
    <property type="molecule type" value="Genomic_DNA"/>
</dbReference>
<reference evidence="2" key="2">
    <citation type="journal article" date="2007" name="Science">
        <title>Draft genome sequence of the sexually transmitted pathogen Trichomonas vaginalis.</title>
        <authorList>
            <person name="Carlton J.M."/>
            <person name="Hirt R.P."/>
            <person name="Silva J.C."/>
            <person name="Delcher A.L."/>
            <person name="Schatz M."/>
            <person name="Zhao Q."/>
            <person name="Wortman J.R."/>
            <person name="Bidwell S.L."/>
            <person name="Alsmark U.C.M."/>
            <person name="Besteiro S."/>
            <person name="Sicheritz-Ponten T."/>
            <person name="Noel C.J."/>
            <person name="Dacks J.B."/>
            <person name="Foster P.G."/>
            <person name="Simillion C."/>
            <person name="Van de Peer Y."/>
            <person name="Miranda-Saavedra D."/>
            <person name="Barton G.J."/>
            <person name="Westrop G.D."/>
            <person name="Mueller S."/>
            <person name="Dessi D."/>
            <person name="Fiori P.L."/>
            <person name="Ren Q."/>
            <person name="Paulsen I."/>
            <person name="Zhang H."/>
            <person name="Bastida-Corcuera F.D."/>
            <person name="Simoes-Barbosa A."/>
            <person name="Brown M.T."/>
            <person name="Hayes R.D."/>
            <person name="Mukherjee M."/>
            <person name="Okumura C.Y."/>
            <person name="Schneider R."/>
            <person name="Smith A.J."/>
            <person name="Vanacova S."/>
            <person name="Villalvazo M."/>
            <person name="Haas B.J."/>
            <person name="Pertea M."/>
            <person name="Feldblyum T.V."/>
            <person name="Utterback T.R."/>
            <person name="Shu C.L."/>
            <person name="Osoegawa K."/>
            <person name="de Jong P.J."/>
            <person name="Hrdy I."/>
            <person name="Horvathova L."/>
            <person name="Zubacova Z."/>
            <person name="Dolezal P."/>
            <person name="Malik S.B."/>
            <person name="Logsdon J.M. Jr."/>
            <person name="Henze K."/>
            <person name="Gupta A."/>
            <person name="Wang C.C."/>
            <person name="Dunne R.L."/>
            <person name="Upcroft J.A."/>
            <person name="Upcroft P."/>
            <person name="White O."/>
            <person name="Salzberg S.L."/>
            <person name="Tang P."/>
            <person name="Chiu C.-H."/>
            <person name="Lee Y.-S."/>
            <person name="Embley T.M."/>
            <person name="Coombs G.H."/>
            <person name="Mottram J.C."/>
            <person name="Tachezy J."/>
            <person name="Fraser-Liggett C.M."/>
            <person name="Johnson P.J."/>
        </authorList>
    </citation>
    <scope>NUCLEOTIDE SEQUENCE [LARGE SCALE GENOMIC DNA]</scope>
    <source>
        <strain evidence="2">G3</strain>
    </source>
</reference>
<dbReference type="OrthoDB" id="6718656at2759"/>
<evidence type="ECO:0000259" key="1">
    <source>
        <dbReference type="Pfam" id="PF11929"/>
    </source>
</evidence>
<dbReference type="SUPFAM" id="SSF48403">
    <property type="entry name" value="Ankyrin repeat"/>
    <property type="match status" value="1"/>
</dbReference>
<dbReference type="Pfam" id="PF11929">
    <property type="entry name" value="DUF3447"/>
    <property type="match status" value="1"/>
</dbReference>
<dbReference type="Gene3D" id="1.25.40.20">
    <property type="entry name" value="Ankyrin repeat-containing domain"/>
    <property type="match status" value="1"/>
</dbReference>
<dbReference type="InParanoid" id="A2FAJ3"/>
<dbReference type="SMART" id="SM00248">
    <property type="entry name" value="ANK"/>
    <property type="match status" value="5"/>
</dbReference>
<feature type="domain" description="DUF3447" evidence="1">
    <location>
        <begin position="176"/>
        <end position="242"/>
    </location>
</feature>
<dbReference type="Pfam" id="PF12796">
    <property type="entry name" value="Ank_2"/>
    <property type="match status" value="1"/>
</dbReference>
<dbReference type="InterPro" id="IPR002110">
    <property type="entry name" value="Ankyrin_rpt"/>
</dbReference>
<accession>A2FAJ3</accession>
<gene>
    <name evidence="2" type="ORF">TVAG_415100</name>
</gene>
<dbReference type="PANTHER" id="PTHR24182">
    <property type="entry name" value="ANKYRIN REPEAT AND SOCS BOX CONTAINING 4"/>
    <property type="match status" value="1"/>
</dbReference>
<dbReference type="InterPro" id="IPR020683">
    <property type="entry name" value="DUF3447"/>
</dbReference>
<dbReference type="AlphaFoldDB" id="A2FAJ3"/>
<dbReference type="RefSeq" id="XP_001311016.1">
    <property type="nucleotide sequence ID" value="XM_001311015.1"/>
</dbReference>
<keyword evidence="3" id="KW-1185">Reference proteome</keyword>
<dbReference type="KEGG" id="tva:4755876"/>
<organism evidence="2 3">
    <name type="scientific">Trichomonas vaginalis (strain ATCC PRA-98 / G3)</name>
    <dbReference type="NCBI Taxonomy" id="412133"/>
    <lineage>
        <taxon>Eukaryota</taxon>
        <taxon>Metamonada</taxon>
        <taxon>Parabasalia</taxon>
        <taxon>Trichomonadida</taxon>
        <taxon>Trichomonadidae</taxon>
        <taxon>Trichomonas</taxon>
    </lineage>
</organism>
<dbReference type="VEuPathDB" id="TrichDB:TVAGG3_0480010"/>
<dbReference type="SMR" id="A2FAJ3"/>
<dbReference type="InterPro" id="IPR036770">
    <property type="entry name" value="Ankyrin_rpt-contain_sf"/>
</dbReference>
<dbReference type="PANTHER" id="PTHR24182:SF13">
    <property type="entry name" value="LD18443P"/>
    <property type="match status" value="1"/>
</dbReference>
<evidence type="ECO:0000313" key="2">
    <source>
        <dbReference type="EMBL" id="EAX98086.1"/>
    </source>
</evidence>
<dbReference type="Proteomes" id="UP000001542">
    <property type="component" value="Unassembled WGS sequence"/>
</dbReference>
<sequence length="483" mass="56942">MIHFQFYIELETPIQELDIHKNVDLIMERITNLKIEIPFVLSRINLYSKKAKNLVNYRNLLFRLYEHYHFPIYNNYIDKNLLVLLYMKYKIPYIKSYFSGPNSEMPEIDQEEKYLYRKGKKIWKYYIINDDYESLKKMTDFDINLNSDKEDKNTPIEFACKWSSFKCFLYLKLKGAKVTDTCYYYAVESGNQRLVNEVSKTVERHDKWSMNAAISSLNFNFFKNFMDNYKVKQNGNKFQNMEDLAYSGEFDTSLPIFLYLYSFYFKYAIKPLSYNVTSFRLPYLLDFLLEEIRKAGKTNRDFAKYNVNSFQYLKEEGTILRQAVLTCDLEYVKHVIKIGYKLQDKDKDLVLYAATTDNVEIVDYLITNLKLSPLVFGEDNGCALHYAVYTSSFKVVKQLIEKYKVPANISNESNKNALFSASYLPIAEYLISKGCDANEYNIVFLIYASGTSKNIKVANYFMRLYSQITARNFPNADETTFGN</sequence>